<comment type="caution">
    <text evidence="2">The sequence shown here is derived from an EMBL/GenBank/DDBJ whole genome shotgun (WGS) entry which is preliminary data.</text>
</comment>
<dbReference type="Proteomes" id="UP000436088">
    <property type="component" value="Unassembled WGS sequence"/>
</dbReference>
<organism evidence="2 3">
    <name type="scientific">Hibiscus syriacus</name>
    <name type="common">Rose of Sharon</name>
    <dbReference type="NCBI Taxonomy" id="106335"/>
    <lineage>
        <taxon>Eukaryota</taxon>
        <taxon>Viridiplantae</taxon>
        <taxon>Streptophyta</taxon>
        <taxon>Embryophyta</taxon>
        <taxon>Tracheophyta</taxon>
        <taxon>Spermatophyta</taxon>
        <taxon>Magnoliopsida</taxon>
        <taxon>eudicotyledons</taxon>
        <taxon>Gunneridae</taxon>
        <taxon>Pentapetalae</taxon>
        <taxon>rosids</taxon>
        <taxon>malvids</taxon>
        <taxon>Malvales</taxon>
        <taxon>Malvaceae</taxon>
        <taxon>Malvoideae</taxon>
        <taxon>Hibiscus</taxon>
    </lineage>
</organism>
<dbReference type="AlphaFoldDB" id="A0A6A3BBB7"/>
<keyword evidence="3" id="KW-1185">Reference proteome</keyword>
<dbReference type="EMBL" id="VEPZ02000884">
    <property type="protein sequence ID" value="KAE8712938.1"/>
    <property type="molecule type" value="Genomic_DNA"/>
</dbReference>
<reference evidence="2" key="1">
    <citation type="submission" date="2019-09" db="EMBL/GenBank/DDBJ databases">
        <title>Draft genome information of white flower Hibiscus syriacus.</title>
        <authorList>
            <person name="Kim Y.-M."/>
        </authorList>
    </citation>
    <scope>NUCLEOTIDE SEQUENCE [LARGE SCALE GENOMIC DNA]</scope>
    <source>
        <strain evidence="2">YM2019G1</strain>
    </source>
</reference>
<protein>
    <submittedName>
        <fullName evidence="2">Uncharacterized protein</fullName>
    </submittedName>
</protein>
<gene>
    <name evidence="2" type="ORF">F3Y22_tig00110221pilonHSYRG00225</name>
</gene>
<proteinExistence type="predicted"/>
<name>A0A6A3BBB7_HIBSY</name>
<accession>A0A6A3BBB7</accession>
<feature type="compositionally biased region" description="Basic residues" evidence="1">
    <location>
        <begin position="1"/>
        <end position="16"/>
    </location>
</feature>
<evidence type="ECO:0000256" key="1">
    <source>
        <dbReference type="SAM" id="MobiDB-lite"/>
    </source>
</evidence>
<sequence>MRPIKARSKRRPRRRGIAKEENEGETRKKERETGKEKQKSAEYSRRKRKVGRIGLKSVWRKSEMEASMVIKGLSKCGGDGVVVFVEPIGSGQSGNGGGRGEYGVNSEQSLRLKREGFI</sequence>
<evidence type="ECO:0000313" key="3">
    <source>
        <dbReference type="Proteomes" id="UP000436088"/>
    </source>
</evidence>
<evidence type="ECO:0000313" key="2">
    <source>
        <dbReference type="EMBL" id="KAE8712938.1"/>
    </source>
</evidence>
<feature type="region of interest" description="Disordered" evidence="1">
    <location>
        <begin position="1"/>
        <end position="48"/>
    </location>
</feature>
<feature type="compositionally biased region" description="Basic and acidic residues" evidence="1">
    <location>
        <begin position="17"/>
        <end position="44"/>
    </location>
</feature>